<dbReference type="GO" id="GO:0016787">
    <property type="term" value="F:hydrolase activity"/>
    <property type="evidence" value="ECO:0007669"/>
    <property type="project" value="UniProtKB-KW"/>
</dbReference>
<dbReference type="Pfam" id="PF12697">
    <property type="entry name" value="Abhydrolase_6"/>
    <property type="match status" value="1"/>
</dbReference>
<gene>
    <name evidence="2" type="ORF">K8V79_07230</name>
</gene>
<sequence length="316" mass="36007">MPFYTMPDAEQLFVREYGQGQPVLVLSGLGMLSWQWAAFLYPHRKNFRFIIPEWRGFGASGNCKIPSDLDAISSHWQDVRSVLAQLNLDKLMVIAYSMGATTAMHGLHYDHFAQHISAYLHIDQSPKISVDDAWAFGLFGSRHQEFIGILQEISLLLAQHVHLGSIRKLESSVRAALAALWLRFIQLQNGDKLSLKSCEFILNQPRLQGLLLPTQRIDYMLWYINNYLYHREDYRAALSQLSCPVTFFSGVQSRLYPFEGQRLISESLPQAKQVLFNKSGHAPLLTEPVKFAKELSRFLKEHHLAPSTVNSFGTAI</sequence>
<dbReference type="AlphaFoldDB" id="A0A9D2ZZ58"/>
<proteinExistence type="predicted"/>
<organism evidence="2 3">
    <name type="scientific">Acinetobacter lwoffii</name>
    <dbReference type="NCBI Taxonomy" id="28090"/>
    <lineage>
        <taxon>Bacteria</taxon>
        <taxon>Pseudomonadati</taxon>
        <taxon>Pseudomonadota</taxon>
        <taxon>Gammaproteobacteria</taxon>
        <taxon>Moraxellales</taxon>
        <taxon>Moraxellaceae</taxon>
        <taxon>Acinetobacter</taxon>
    </lineage>
</organism>
<comment type="caution">
    <text evidence="2">The sequence shown here is derived from an EMBL/GenBank/DDBJ whole genome shotgun (WGS) entry which is preliminary data.</text>
</comment>
<dbReference type="PANTHER" id="PTHR43433">
    <property type="entry name" value="HYDROLASE, ALPHA/BETA FOLD FAMILY PROTEIN"/>
    <property type="match status" value="1"/>
</dbReference>
<evidence type="ECO:0000259" key="1">
    <source>
        <dbReference type="Pfam" id="PF12697"/>
    </source>
</evidence>
<dbReference type="InterPro" id="IPR029058">
    <property type="entry name" value="AB_hydrolase_fold"/>
</dbReference>
<keyword evidence="2" id="KW-0378">Hydrolase</keyword>
<dbReference type="EMBL" id="DYWX01000075">
    <property type="protein sequence ID" value="HJF28024.1"/>
    <property type="molecule type" value="Genomic_DNA"/>
</dbReference>
<dbReference type="Proteomes" id="UP000787156">
    <property type="component" value="Unassembled WGS sequence"/>
</dbReference>
<evidence type="ECO:0000313" key="3">
    <source>
        <dbReference type="Proteomes" id="UP000787156"/>
    </source>
</evidence>
<reference evidence="2" key="1">
    <citation type="journal article" date="2021" name="PeerJ">
        <title>Extensive microbial diversity within the chicken gut microbiome revealed by metagenomics and culture.</title>
        <authorList>
            <person name="Gilroy R."/>
            <person name="Ravi A."/>
            <person name="Getino M."/>
            <person name="Pursley I."/>
            <person name="Horton D.L."/>
            <person name="Alikhan N.F."/>
            <person name="Baker D."/>
            <person name="Gharbi K."/>
            <person name="Hall N."/>
            <person name="Watson M."/>
            <person name="Adriaenssens E.M."/>
            <person name="Foster-Nyarko E."/>
            <person name="Jarju S."/>
            <person name="Secka A."/>
            <person name="Antonio M."/>
            <person name="Oren A."/>
            <person name="Chaudhuri R.R."/>
            <person name="La Ragione R."/>
            <person name="Hildebrand F."/>
            <person name="Pallen M.J."/>
        </authorList>
    </citation>
    <scope>NUCLEOTIDE SEQUENCE</scope>
    <source>
        <strain evidence="2">CHK135-1449</strain>
    </source>
</reference>
<dbReference type="PANTHER" id="PTHR43433:SF5">
    <property type="entry name" value="AB HYDROLASE-1 DOMAIN-CONTAINING PROTEIN"/>
    <property type="match status" value="1"/>
</dbReference>
<name>A0A9D2ZZ58_ACILW</name>
<reference evidence="2" key="2">
    <citation type="submission" date="2021-09" db="EMBL/GenBank/DDBJ databases">
        <authorList>
            <person name="Gilroy R."/>
        </authorList>
    </citation>
    <scope>NUCLEOTIDE SEQUENCE</scope>
    <source>
        <strain evidence="2">CHK135-1449</strain>
    </source>
</reference>
<evidence type="ECO:0000313" key="2">
    <source>
        <dbReference type="EMBL" id="HJF28024.1"/>
    </source>
</evidence>
<protein>
    <submittedName>
        <fullName evidence="2">Alpha/beta hydrolase</fullName>
    </submittedName>
</protein>
<feature type="domain" description="AB hydrolase-1" evidence="1">
    <location>
        <begin position="23"/>
        <end position="293"/>
    </location>
</feature>
<accession>A0A9D2ZZ58</accession>
<dbReference type="SUPFAM" id="SSF53474">
    <property type="entry name" value="alpha/beta-Hydrolases"/>
    <property type="match status" value="1"/>
</dbReference>
<dbReference type="InterPro" id="IPR000073">
    <property type="entry name" value="AB_hydrolase_1"/>
</dbReference>
<dbReference type="Gene3D" id="3.40.50.1820">
    <property type="entry name" value="alpha/beta hydrolase"/>
    <property type="match status" value="1"/>
</dbReference>
<dbReference type="InterPro" id="IPR050471">
    <property type="entry name" value="AB_hydrolase"/>
</dbReference>